<dbReference type="Proteomes" id="UP001230005">
    <property type="component" value="Unassembled WGS sequence"/>
</dbReference>
<dbReference type="PANTHER" id="PTHR43479:SF11">
    <property type="entry name" value="ACREF_ENVCD OPERON REPRESSOR-RELATED"/>
    <property type="match status" value="1"/>
</dbReference>
<dbReference type="PRINTS" id="PR00455">
    <property type="entry name" value="HTHTETR"/>
</dbReference>
<dbReference type="InterPro" id="IPR009057">
    <property type="entry name" value="Homeodomain-like_sf"/>
</dbReference>
<dbReference type="PROSITE" id="PS50977">
    <property type="entry name" value="HTH_TETR_2"/>
    <property type="match status" value="1"/>
</dbReference>
<gene>
    <name evidence="5" type="ORF">J2S74_002393</name>
</gene>
<protein>
    <submittedName>
        <fullName evidence="5">AcrR family transcriptional regulator</fullName>
    </submittedName>
</protein>
<sequence length="211" mass="24691">MGKKASMEKVIKAAIELFNVQGYSGTSVRDIARHAECNVALISYYFGSKQGLLEELITGFLEGYVEEIERQVYRVENKEDTAYDCLLNAIWDVMVYQQNKHHLARFVHREITLDTTLVRELMTTYLAKEKHLFQTILQLGYEKGEMHTLPSEYFVLQLRGMLTLPFLHPQYIREVYHLMPHENNFLDEYFSELANWVATHFKDSITNSVNN</sequence>
<accession>A0ABT9ZW86</accession>
<evidence type="ECO:0000259" key="4">
    <source>
        <dbReference type="PROSITE" id="PS50977"/>
    </source>
</evidence>
<comment type="caution">
    <text evidence="5">The sequence shown here is derived from an EMBL/GenBank/DDBJ whole genome shotgun (WGS) entry which is preliminary data.</text>
</comment>
<evidence type="ECO:0000313" key="6">
    <source>
        <dbReference type="Proteomes" id="UP001230005"/>
    </source>
</evidence>
<dbReference type="EMBL" id="JAUSUG010000008">
    <property type="protein sequence ID" value="MDQ0255011.1"/>
    <property type="molecule type" value="Genomic_DNA"/>
</dbReference>
<keyword evidence="1" id="KW-0678">Repressor</keyword>
<dbReference type="InterPro" id="IPR050624">
    <property type="entry name" value="HTH-type_Tx_Regulator"/>
</dbReference>
<evidence type="ECO:0000256" key="1">
    <source>
        <dbReference type="ARBA" id="ARBA00022491"/>
    </source>
</evidence>
<keyword evidence="2 3" id="KW-0238">DNA-binding</keyword>
<feature type="domain" description="HTH tetR-type" evidence="4">
    <location>
        <begin position="4"/>
        <end position="64"/>
    </location>
</feature>
<dbReference type="SUPFAM" id="SSF48498">
    <property type="entry name" value="Tetracyclin repressor-like, C-terminal domain"/>
    <property type="match status" value="1"/>
</dbReference>
<dbReference type="SUPFAM" id="SSF46689">
    <property type="entry name" value="Homeodomain-like"/>
    <property type="match status" value="1"/>
</dbReference>
<keyword evidence="6" id="KW-1185">Reference proteome</keyword>
<name>A0ABT9ZW86_9BACI</name>
<reference evidence="5 6" key="1">
    <citation type="submission" date="2023-07" db="EMBL/GenBank/DDBJ databases">
        <title>Genomic Encyclopedia of Type Strains, Phase IV (KMG-IV): sequencing the most valuable type-strain genomes for metagenomic binning, comparative biology and taxonomic classification.</title>
        <authorList>
            <person name="Goeker M."/>
        </authorList>
    </citation>
    <scope>NUCLEOTIDE SEQUENCE [LARGE SCALE GENOMIC DNA]</scope>
    <source>
        <strain evidence="5 6">DSM 9768</strain>
    </source>
</reference>
<dbReference type="PANTHER" id="PTHR43479">
    <property type="entry name" value="ACREF/ENVCD OPERON REPRESSOR-RELATED"/>
    <property type="match status" value="1"/>
</dbReference>
<dbReference type="InterPro" id="IPR036271">
    <property type="entry name" value="Tet_transcr_reg_TetR-rel_C_sf"/>
</dbReference>
<proteinExistence type="predicted"/>
<dbReference type="Pfam" id="PF00440">
    <property type="entry name" value="TetR_N"/>
    <property type="match status" value="1"/>
</dbReference>
<dbReference type="Gene3D" id="1.10.357.10">
    <property type="entry name" value="Tetracycline Repressor, domain 2"/>
    <property type="match status" value="1"/>
</dbReference>
<dbReference type="InterPro" id="IPR001647">
    <property type="entry name" value="HTH_TetR"/>
</dbReference>
<evidence type="ECO:0000256" key="2">
    <source>
        <dbReference type="ARBA" id="ARBA00023125"/>
    </source>
</evidence>
<feature type="DNA-binding region" description="H-T-H motif" evidence="3">
    <location>
        <begin position="27"/>
        <end position="46"/>
    </location>
</feature>
<evidence type="ECO:0000313" key="5">
    <source>
        <dbReference type="EMBL" id="MDQ0255011.1"/>
    </source>
</evidence>
<dbReference type="NCBIfam" id="NF037937">
    <property type="entry name" value="septum_RefZ"/>
    <property type="match status" value="1"/>
</dbReference>
<organism evidence="5 6">
    <name type="scientific">Evansella vedderi</name>
    <dbReference type="NCBI Taxonomy" id="38282"/>
    <lineage>
        <taxon>Bacteria</taxon>
        <taxon>Bacillati</taxon>
        <taxon>Bacillota</taxon>
        <taxon>Bacilli</taxon>
        <taxon>Bacillales</taxon>
        <taxon>Bacillaceae</taxon>
        <taxon>Evansella</taxon>
    </lineage>
</organism>
<evidence type="ECO:0000256" key="3">
    <source>
        <dbReference type="PROSITE-ProRule" id="PRU00335"/>
    </source>
</evidence>